<evidence type="ECO:0000313" key="3">
    <source>
        <dbReference type="Proteomes" id="UP000800097"/>
    </source>
</evidence>
<feature type="region of interest" description="Disordered" evidence="1">
    <location>
        <begin position="91"/>
        <end position="117"/>
    </location>
</feature>
<protein>
    <submittedName>
        <fullName evidence="2">Uncharacterized protein</fullName>
    </submittedName>
</protein>
<name>A0A6A6JE29_WESOR</name>
<dbReference type="Proteomes" id="UP000800097">
    <property type="component" value="Unassembled WGS sequence"/>
</dbReference>
<organism evidence="2 3">
    <name type="scientific">Westerdykella ornata</name>
    <dbReference type="NCBI Taxonomy" id="318751"/>
    <lineage>
        <taxon>Eukaryota</taxon>
        <taxon>Fungi</taxon>
        <taxon>Dikarya</taxon>
        <taxon>Ascomycota</taxon>
        <taxon>Pezizomycotina</taxon>
        <taxon>Dothideomycetes</taxon>
        <taxon>Pleosporomycetidae</taxon>
        <taxon>Pleosporales</taxon>
        <taxon>Sporormiaceae</taxon>
        <taxon>Westerdykella</taxon>
    </lineage>
</organism>
<evidence type="ECO:0000313" key="2">
    <source>
        <dbReference type="EMBL" id="KAF2274525.1"/>
    </source>
</evidence>
<keyword evidence="3" id="KW-1185">Reference proteome</keyword>
<evidence type="ECO:0000256" key="1">
    <source>
        <dbReference type="SAM" id="MobiDB-lite"/>
    </source>
</evidence>
<accession>A0A6A6JE29</accession>
<dbReference type="OrthoDB" id="3833686at2759"/>
<proteinExistence type="predicted"/>
<reference evidence="2" key="1">
    <citation type="journal article" date="2020" name="Stud. Mycol.">
        <title>101 Dothideomycetes genomes: a test case for predicting lifestyles and emergence of pathogens.</title>
        <authorList>
            <person name="Haridas S."/>
            <person name="Albert R."/>
            <person name="Binder M."/>
            <person name="Bloem J."/>
            <person name="Labutti K."/>
            <person name="Salamov A."/>
            <person name="Andreopoulos B."/>
            <person name="Baker S."/>
            <person name="Barry K."/>
            <person name="Bills G."/>
            <person name="Bluhm B."/>
            <person name="Cannon C."/>
            <person name="Castanera R."/>
            <person name="Culley D."/>
            <person name="Daum C."/>
            <person name="Ezra D."/>
            <person name="Gonzalez J."/>
            <person name="Henrissat B."/>
            <person name="Kuo A."/>
            <person name="Liang C."/>
            <person name="Lipzen A."/>
            <person name="Lutzoni F."/>
            <person name="Magnuson J."/>
            <person name="Mondo S."/>
            <person name="Nolan M."/>
            <person name="Ohm R."/>
            <person name="Pangilinan J."/>
            <person name="Park H.-J."/>
            <person name="Ramirez L."/>
            <person name="Alfaro M."/>
            <person name="Sun H."/>
            <person name="Tritt A."/>
            <person name="Yoshinaga Y."/>
            <person name="Zwiers L.-H."/>
            <person name="Turgeon B."/>
            <person name="Goodwin S."/>
            <person name="Spatafora J."/>
            <person name="Crous P."/>
            <person name="Grigoriev I."/>
        </authorList>
    </citation>
    <scope>NUCLEOTIDE SEQUENCE</scope>
    <source>
        <strain evidence="2">CBS 379.55</strain>
    </source>
</reference>
<dbReference type="AlphaFoldDB" id="A0A6A6JE29"/>
<dbReference type="EMBL" id="ML986502">
    <property type="protein sequence ID" value="KAF2274525.1"/>
    <property type="molecule type" value="Genomic_DNA"/>
</dbReference>
<dbReference type="GeneID" id="54553043"/>
<gene>
    <name evidence="2" type="ORF">EI97DRAFT_444000</name>
</gene>
<dbReference type="RefSeq" id="XP_033652064.1">
    <property type="nucleotide sequence ID" value="XM_033799868.1"/>
</dbReference>
<sequence>MPPLDSQQAQHQYQQDHDLLLSVRLPLALLPTLLYTSSPSFLLFHNLTPPQLQTSLRNCAYTFGVQSPQYASLKSILDEHVAVCALKGLRIIDGDGPEGSGSRSGEGTRQAGSKEER</sequence>